<dbReference type="EMBL" id="BAAACF010000001">
    <property type="protein sequence ID" value="GAA0721118.1"/>
    <property type="molecule type" value="Genomic_DNA"/>
</dbReference>
<comment type="caution">
    <text evidence="3">The sequence shown here is derived from an EMBL/GenBank/DDBJ whole genome shotgun (WGS) entry which is preliminary data.</text>
</comment>
<evidence type="ECO:0000259" key="2">
    <source>
        <dbReference type="Pfam" id="PF02638"/>
    </source>
</evidence>
<dbReference type="Pfam" id="PF02638">
    <property type="entry name" value="GHL10"/>
    <property type="match status" value="1"/>
</dbReference>
<keyword evidence="3" id="KW-0378">Hydrolase</keyword>
<proteinExistence type="predicted"/>
<dbReference type="InterPro" id="IPR017853">
    <property type="entry name" value="GH"/>
</dbReference>
<sequence>MKKYLILVVIFITMLGNNFKVYGKEENKEVRAVWLTTVYNIDWPASKDYNNIEEQKSSLSQNMQFVKEQNLNTVFFQVRGMGDALFPSSYAPWSRYLTGVFGKNPGYDPLKLALYQAHRRGLEFHAWFNPFRIDANDKTFNKEAYISSLPTGSPLKNNPNWIVKYGQYHWLDIGIPEVRDYVMNIILEVVKNYDVDGVHIDDYFYPYPIKGIEFPDNNTYAKYGKGYSNIGDFRRDNVNKFIKELNNKIKSIKPGVKFGVSPFGVWRNGTALGGTPTNSLSSYDSLYADSKKWVEEEWIDYIVPQIYWEFENKTSPYGILVDWWSRIVQGKSVKLYIGHAAYKVGESATYGAAWGKGSEMENQIKYARDKKNVNGSSFFSLRDLKNNKLGMTTTLKNIYSSPLNINKNSWVIENTKVKLYFKKINWGF</sequence>
<dbReference type="InterPro" id="IPR003790">
    <property type="entry name" value="GHL10"/>
</dbReference>
<reference evidence="4" key="1">
    <citation type="journal article" date="2019" name="Int. J. Syst. Evol. Microbiol.">
        <title>The Global Catalogue of Microorganisms (GCM) 10K type strain sequencing project: providing services to taxonomists for standard genome sequencing and annotation.</title>
        <authorList>
            <consortium name="The Broad Institute Genomics Platform"/>
            <consortium name="The Broad Institute Genome Sequencing Center for Infectious Disease"/>
            <person name="Wu L."/>
            <person name="Ma J."/>
        </authorList>
    </citation>
    <scope>NUCLEOTIDE SEQUENCE [LARGE SCALE GENOMIC DNA]</scope>
    <source>
        <strain evidence="4">JCM 1405</strain>
    </source>
</reference>
<accession>A0ABP3TZ49</accession>
<keyword evidence="4" id="KW-1185">Reference proteome</keyword>
<feature type="domain" description="Glycosyl hydrolase-like 10" evidence="2">
    <location>
        <begin position="29"/>
        <end position="354"/>
    </location>
</feature>
<name>A0ABP3TZ49_9CLOT</name>
<dbReference type="PANTHER" id="PTHR43405:SF1">
    <property type="entry name" value="GLYCOSYL HYDROLASE DIGH"/>
    <property type="match status" value="1"/>
</dbReference>
<dbReference type="InterPro" id="IPR052177">
    <property type="entry name" value="Divisome_Glycosyl_Hydrolase"/>
</dbReference>
<dbReference type="RefSeq" id="WP_343767576.1">
    <property type="nucleotide sequence ID" value="NZ_BAAACF010000001.1"/>
</dbReference>
<dbReference type="Proteomes" id="UP001500339">
    <property type="component" value="Unassembled WGS sequence"/>
</dbReference>
<dbReference type="GO" id="GO:0016787">
    <property type="term" value="F:hydrolase activity"/>
    <property type="evidence" value="ECO:0007669"/>
    <property type="project" value="UniProtKB-KW"/>
</dbReference>
<protein>
    <submittedName>
        <fullName evidence="3">Glycoside hydrolase family 10 protein</fullName>
    </submittedName>
</protein>
<gene>
    <name evidence="3" type="ORF">GCM10008905_11160</name>
</gene>
<evidence type="ECO:0000256" key="1">
    <source>
        <dbReference type="ARBA" id="ARBA00022729"/>
    </source>
</evidence>
<organism evidence="3 4">
    <name type="scientific">Clostridium malenominatum</name>
    <dbReference type="NCBI Taxonomy" id="1539"/>
    <lineage>
        <taxon>Bacteria</taxon>
        <taxon>Bacillati</taxon>
        <taxon>Bacillota</taxon>
        <taxon>Clostridia</taxon>
        <taxon>Eubacteriales</taxon>
        <taxon>Clostridiaceae</taxon>
        <taxon>Clostridium</taxon>
    </lineage>
</organism>
<dbReference type="PANTHER" id="PTHR43405">
    <property type="entry name" value="GLYCOSYL HYDROLASE DIGH"/>
    <property type="match status" value="1"/>
</dbReference>
<evidence type="ECO:0000313" key="3">
    <source>
        <dbReference type="EMBL" id="GAA0721118.1"/>
    </source>
</evidence>
<keyword evidence="1" id="KW-0732">Signal</keyword>
<dbReference type="SUPFAM" id="SSF51445">
    <property type="entry name" value="(Trans)glycosidases"/>
    <property type="match status" value="1"/>
</dbReference>
<evidence type="ECO:0000313" key="4">
    <source>
        <dbReference type="Proteomes" id="UP001500339"/>
    </source>
</evidence>
<dbReference type="Gene3D" id="3.20.20.80">
    <property type="entry name" value="Glycosidases"/>
    <property type="match status" value="1"/>
</dbReference>